<accession>A0A1T1AYT7</accession>
<dbReference type="OrthoDB" id="9774747at2"/>
<protein>
    <submittedName>
        <fullName evidence="1">Phosphodiesterase</fullName>
    </submittedName>
</protein>
<sequence length="316" mass="34618">MIVKNEGEYEDLLGLWSDLESGLAVVLTHPDSVQEFAQRIHQYDRWLQDLLQQDTDVSLYLLFQLATKSPVGYSASHALVCAVLCDLIAAHLALPRAQRDSLVRAALTMNVAMTVLQDEMATQRGRPTREQQITINEHPTKGAQILESKGISDTLWLEVVRQHHQEDNSAQTLSQLPPQRRLAHILQVVDRYAAMISPRESREGQSAADSARNLIQGASEHSGAVGQALVQMVGFCPPGTFVQLEDGRVAIVTRRTPQANQPDVVVVIDAQGRLLRTPVRHATSGPGAGIASALLASAVRERINHHLVLQLGSTEP</sequence>
<evidence type="ECO:0000313" key="1">
    <source>
        <dbReference type="EMBL" id="OOV09289.1"/>
    </source>
</evidence>
<reference evidence="1 2" key="1">
    <citation type="submission" date="2017-01" db="EMBL/GenBank/DDBJ databases">
        <title>Genome sequencing of Rhodoferax fermentans JCM 7819.</title>
        <authorList>
            <person name="Kim Y.J."/>
            <person name="Farh M.E.-A."/>
            <person name="Yang D.-C."/>
        </authorList>
    </citation>
    <scope>NUCLEOTIDE SEQUENCE [LARGE SCALE GENOMIC DNA]</scope>
    <source>
        <strain evidence="1 2">JCM 7819</strain>
    </source>
</reference>
<dbReference type="Gene3D" id="1.10.3210.10">
    <property type="entry name" value="Hypothetical protein af1432"/>
    <property type="match status" value="1"/>
</dbReference>
<evidence type="ECO:0000313" key="2">
    <source>
        <dbReference type="Proteomes" id="UP000190750"/>
    </source>
</evidence>
<dbReference type="InterPro" id="IPR003607">
    <property type="entry name" value="HD/PDEase_dom"/>
</dbReference>
<name>A0A1T1AYT7_RHOFE</name>
<organism evidence="1 2">
    <name type="scientific">Rhodoferax fermentans</name>
    <dbReference type="NCBI Taxonomy" id="28066"/>
    <lineage>
        <taxon>Bacteria</taxon>
        <taxon>Pseudomonadati</taxon>
        <taxon>Pseudomonadota</taxon>
        <taxon>Betaproteobacteria</taxon>
        <taxon>Burkholderiales</taxon>
        <taxon>Comamonadaceae</taxon>
        <taxon>Rhodoferax</taxon>
    </lineage>
</organism>
<dbReference type="STRING" id="28066.RF819_18620"/>
<dbReference type="AlphaFoldDB" id="A0A1T1AYT7"/>
<dbReference type="SUPFAM" id="SSF109604">
    <property type="entry name" value="HD-domain/PDEase-like"/>
    <property type="match status" value="1"/>
</dbReference>
<dbReference type="CDD" id="cd00077">
    <property type="entry name" value="HDc"/>
    <property type="match status" value="1"/>
</dbReference>
<comment type="caution">
    <text evidence="1">The sequence shown here is derived from an EMBL/GenBank/DDBJ whole genome shotgun (WGS) entry which is preliminary data.</text>
</comment>
<proteinExistence type="predicted"/>
<dbReference type="Proteomes" id="UP000190750">
    <property type="component" value="Unassembled WGS sequence"/>
</dbReference>
<keyword evidence="2" id="KW-1185">Reference proteome</keyword>
<dbReference type="EMBL" id="MTJN01000002">
    <property type="protein sequence ID" value="OOV09289.1"/>
    <property type="molecule type" value="Genomic_DNA"/>
</dbReference>
<gene>
    <name evidence="1" type="ORF">RF819_18620</name>
</gene>